<comment type="caution">
    <text evidence="1">The sequence shown here is derived from an EMBL/GenBank/DDBJ whole genome shotgun (WGS) entry which is preliminary data.</text>
</comment>
<accession>A0ABV6V956</accession>
<dbReference type="InterPro" id="IPR009839">
    <property type="entry name" value="SseB_N"/>
</dbReference>
<proteinExistence type="predicted"/>
<evidence type="ECO:0000313" key="1">
    <source>
        <dbReference type="EMBL" id="MFC1410166.1"/>
    </source>
</evidence>
<evidence type="ECO:0000313" key="2">
    <source>
        <dbReference type="Proteomes" id="UP001592582"/>
    </source>
</evidence>
<organism evidence="1 2">
    <name type="scientific">Streptacidiphilus alkalitolerans</name>
    <dbReference type="NCBI Taxonomy" id="3342712"/>
    <lineage>
        <taxon>Bacteria</taxon>
        <taxon>Bacillati</taxon>
        <taxon>Actinomycetota</taxon>
        <taxon>Actinomycetes</taxon>
        <taxon>Kitasatosporales</taxon>
        <taxon>Streptomycetaceae</taxon>
        <taxon>Streptacidiphilus</taxon>
    </lineage>
</organism>
<dbReference type="EMBL" id="JBHEZX010000005">
    <property type="protein sequence ID" value="MFC1410166.1"/>
    <property type="molecule type" value="Genomic_DNA"/>
</dbReference>
<dbReference type="Pfam" id="PF07179">
    <property type="entry name" value="SseB"/>
    <property type="match status" value="1"/>
</dbReference>
<keyword evidence="2" id="KW-1185">Reference proteome</keyword>
<protein>
    <submittedName>
        <fullName evidence="1">SseB family protein</fullName>
    </submittedName>
</protein>
<name>A0ABV6V956_9ACTN</name>
<sequence length="182" mass="19853">MYGYEQTTSGAGPGYQGGPYQQQTPQPGMGQGMGGPDLGAGMTPEMNLGGYGQQPQQPLYPEPSPPSLSDAVRAFTTGGLPVEDFQSIFITSKVYCPRGERPGFLALHNTPQPVIPMFSSLKELRRYAGKESKYFTVTGAEVLDLLPTGYGFAMDMEGEHRMVFDAKAVEQMVDFTMRRMYG</sequence>
<reference evidence="1 2" key="1">
    <citation type="submission" date="2024-09" db="EMBL/GenBank/DDBJ databases">
        <authorList>
            <person name="Lee S.D."/>
        </authorList>
    </citation>
    <scope>NUCLEOTIDE SEQUENCE [LARGE SCALE GENOMIC DNA]</scope>
    <source>
        <strain evidence="1 2">N1-1</strain>
    </source>
</reference>
<gene>
    <name evidence="1" type="ORF">ACEZDG_12900</name>
</gene>
<dbReference type="Proteomes" id="UP001592582">
    <property type="component" value="Unassembled WGS sequence"/>
</dbReference>